<feature type="compositionally biased region" description="Basic and acidic residues" evidence="1">
    <location>
        <begin position="80"/>
        <end position="113"/>
    </location>
</feature>
<reference evidence="2 3" key="2">
    <citation type="journal article" date="2019" name="G3 (Bethesda)">
        <title>Hybrid Assembly of the Genome of the Entomopathogenic Nematode Steinernema carpocapsae Identifies the X-Chromosome.</title>
        <authorList>
            <person name="Serra L."/>
            <person name="Macchietto M."/>
            <person name="Macias-Munoz A."/>
            <person name="McGill C.J."/>
            <person name="Rodriguez I.M."/>
            <person name="Rodriguez B."/>
            <person name="Murad R."/>
            <person name="Mortazavi A."/>
        </authorList>
    </citation>
    <scope>NUCLEOTIDE SEQUENCE [LARGE SCALE GENOMIC DNA]</scope>
    <source>
        <strain evidence="2 3">ALL</strain>
    </source>
</reference>
<evidence type="ECO:0000313" key="3">
    <source>
        <dbReference type="Proteomes" id="UP000298663"/>
    </source>
</evidence>
<organism evidence="2 3">
    <name type="scientific">Steinernema carpocapsae</name>
    <name type="common">Entomopathogenic nematode</name>
    <dbReference type="NCBI Taxonomy" id="34508"/>
    <lineage>
        <taxon>Eukaryota</taxon>
        <taxon>Metazoa</taxon>
        <taxon>Ecdysozoa</taxon>
        <taxon>Nematoda</taxon>
        <taxon>Chromadorea</taxon>
        <taxon>Rhabditida</taxon>
        <taxon>Tylenchina</taxon>
        <taxon>Panagrolaimomorpha</taxon>
        <taxon>Strongyloidoidea</taxon>
        <taxon>Steinernematidae</taxon>
        <taxon>Steinernema</taxon>
    </lineage>
</organism>
<evidence type="ECO:0000313" key="2">
    <source>
        <dbReference type="EMBL" id="TKR59818.1"/>
    </source>
</evidence>
<accession>A0A4U5LUM4</accession>
<dbReference type="EMBL" id="AZBU02000012">
    <property type="protein sequence ID" value="TKR59818.1"/>
    <property type="molecule type" value="Genomic_DNA"/>
</dbReference>
<dbReference type="Proteomes" id="UP000298663">
    <property type="component" value="Unassembled WGS sequence"/>
</dbReference>
<reference evidence="2 3" key="1">
    <citation type="journal article" date="2015" name="Genome Biol.">
        <title>Comparative genomics of Steinernema reveals deeply conserved gene regulatory networks.</title>
        <authorList>
            <person name="Dillman A.R."/>
            <person name="Macchietto M."/>
            <person name="Porter C.F."/>
            <person name="Rogers A."/>
            <person name="Williams B."/>
            <person name="Antoshechkin I."/>
            <person name="Lee M.M."/>
            <person name="Goodwin Z."/>
            <person name="Lu X."/>
            <person name="Lewis E.E."/>
            <person name="Goodrich-Blair H."/>
            <person name="Stock S.P."/>
            <person name="Adams B.J."/>
            <person name="Sternberg P.W."/>
            <person name="Mortazavi A."/>
        </authorList>
    </citation>
    <scope>NUCLEOTIDE SEQUENCE [LARGE SCALE GENOMIC DNA]</scope>
    <source>
        <strain evidence="2 3">ALL</strain>
    </source>
</reference>
<evidence type="ECO:0000256" key="1">
    <source>
        <dbReference type="SAM" id="MobiDB-lite"/>
    </source>
</evidence>
<gene>
    <name evidence="2" type="ORF">L596_029435</name>
</gene>
<keyword evidence="3" id="KW-1185">Reference proteome</keyword>
<proteinExistence type="predicted"/>
<comment type="caution">
    <text evidence="2">The sequence shown here is derived from an EMBL/GenBank/DDBJ whole genome shotgun (WGS) entry which is preliminary data.</text>
</comment>
<sequence length="125" mass="14116">MLHLARNASKTTVLAARNEKAVGYLTAMVSVTKTKVTFHKFVLCDHAHAKLHITATFFCYRLIDRHAMDCAFSSFVARDGRSDAKEGDEGTREESEPHLEAGELVERRTDRPTLRSLRQCRATTH</sequence>
<dbReference type="AlphaFoldDB" id="A0A4U5LUM4"/>
<feature type="region of interest" description="Disordered" evidence="1">
    <location>
        <begin position="80"/>
        <end position="125"/>
    </location>
</feature>
<name>A0A4U5LUM4_STECR</name>
<protein>
    <submittedName>
        <fullName evidence="2">Uncharacterized protein</fullName>
    </submittedName>
</protein>